<dbReference type="AlphaFoldDB" id="A0A8J3RTV7"/>
<name>A0A8J3RTV7_PLARO</name>
<organism evidence="1 2">
    <name type="scientific">Planobispora rosea</name>
    <dbReference type="NCBI Taxonomy" id="35762"/>
    <lineage>
        <taxon>Bacteria</taxon>
        <taxon>Bacillati</taxon>
        <taxon>Actinomycetota</taxon>
        <taxon>Actinomycetes</taxon>
        <taxon>Streptosporangiales</taxon>
        <taxon>Streptosporangiaceae</taxon>
        <taxon>Planobispora</taxon>
    </lineage>
</organism>
<accession>A0A8J3RTV7</accession>
<gene>
    <name evidence="1" type="ORF">Pro02_01350</name>
</gene>
<dbReference type="RefSeq" id="WP_189242535.1">
    <property type="nucleotide sequence ID" value="NZ_BMQP01000016.1"/>
</dbReference>
<evidence type="ECO:0000313" key="2">
    <source>
        <dbReference type="Proteomes" id="UP000655044"/>
    </source>
</evidence>
<protein>
    <submittedName>
        <fullName evidence="1">Uncharacterized protein</fullName>
    </submittedName>
</protein>
<dbReference type="Proteomes" id="UP000655044">
    <property type="component" value="Unassembled WGS sequence"/>
</dbReference>
<sequence>MGPEFWLGIFGGALLGGITAELLDVSAWLAPRIIHRAAVKLPQEELRSRYEDEWLAELASLDGLKLIKLIKSISIWLGSRRMALEYGAVTARAFAANLWAIQKSKETAGVKAIREGIQDVAKSIYMIAMAQVVAAFAVTARVDTNDIMYEAKNGSGVKVYLLFPIDGSRASRAACKALLRGAITSFIVIEALRRERPKSWIRVSLKVIPQALLYARVKSIDLDV</sequence>
<keyword evidence="2" id="KW-1185">Reference proteome</keyword>
<comment type="caution">
    <text evidence="1">The sequence shown here is derived from an EMBL/GenBank/DDBJ whole genome shotgun (WGS) entry which is preliminary data.</text>
</comment>
<dbReference type="EMBL" id="BOOI01000001">
    <property type="protein sequence ID" value="GIH81727.1"/>
    <property type="molecule type" value="Genomic_DNA"/>
</dbReference>
<evidence type="ECO:0000313" key="1">
    <source>
        <dbReference type="EMBL" id="GIH81727.1"/>
    </source>
</evidence>
<proteinExistence type="predicted"/>
<reference evidence="1" key="1">
    <citation type="submission" date="2021-01" db="EMBL/GenBank/DDBJ databases">
        <title>Whole genome shotgun sequence of Planobispora rosea NBRC 15558.</title>
        <authorList>
            <person name="Komaki H."/>
            <person name="Tamura T."/>
        </authorList>
    </citation>
    <scope>NUCLEOTIDE SEQUENCE</scope>
    <source>
        <strain evidence="1">NBRC 15558</strain>
    </source>
</reference>